<dbReference type="Proteomes" id="UP000010931">
    <property type="component" value="Unassembled WGS sequence"/>
</dbReference>
<proteinExistence type="predicted"/>
<feature type="region of interest" description="Disordered" evidence="1">
    <location>
        <begin position="19"/>
        <end position="87"/>
    </location>
</feature>
<keyword evidence="3" id="KW-1185">Reference proteome</keyword>
<feature type="non-terminal residue" evidence="2">
    <location>
        <position position="87"/>
    </location>
</feature>
<organism evidence="2 3">
    <name type="scientific">Streptomyces turgidiscabies (strain Car8)</name>
    <dbReference type="NCBI Taxonomy" id="698760"/>
    <lineage>
        <taxon>Bacteria</taxon>
        <taxon>Bacillati</taxon>
        <taxon>Actinomycetota</taxon>
        <taxon>Actinomycetes</taxon>
        <taxon>Kitasatosporales</taxon>
        <taxon>Streptomycetaceae</taxon>
        <taxon>Streptomyces</taxon>
    </lineage>
</organism>
<protein>
    <submittedName>
        <fullName evidence="2">Uncharacterized protein</fullName>
    </submittedName>
</protein>
<dbReference type="EMBL" id="AEJB01000559">
    <property type="protein sequence ID" value="ELP62965.1"/>
    <property type="molecule type" value="Genomic_DNA"/>
</dbReference>
<name>L7EX43_STRT8</name>
<accession>L7EX43</accession>
<evidence type="ECO:0000313" key="2">
    <source>
        <dbReference type="EMBL" id="ELP62965.1"/>
    </source>
</evidence>
<gene>
    <name evidence="2" type="ORF">STRTUCAR8_06790</name>
</gene>
<evidence type="ECO:0000256" key="1">
    <source>
        <dbReference type="SAM" id="MobiDB-lite"/>
    </source>
</evidence>
<dbReference type="AlphaFoldDB" id="L7EX43"/>
<sequence>MGVGKCASGVKRVIVTASCPWSPTHPPVSVRWQGALETPSHAPGGRPRPSFPTHQPTRLLHPSSAGPPPQPVRRLRTRPLQGRQGGL</sequence>
<evidence type="ECO:0000313" key="3">
    <source>
        <dbReference type="Proteomes" id="UP000010931"/>
    </source>
</evidence>
<comment type="caution">
    <text evidence="2">The sequence shown here is derived from an EMBL/GenBank/DDBJ whole genome shotgun (WGS) entry which is preliminary data.</text>
</comment>
<reference evidence="2 3" key="1">
    <citation type="journal article" date="2011" name="Plasmid">
        <title>Streptomyces turgidiscabies Car8 contains a modular pathogenicity island that shares virulence genes with other actinobacterial plant pathogens.</title>
        <authorList>
            <person name="Huguet-Tapia J.C."/>
            <person name="Badger J.H."/>
            <person name="Loria R."/>
            <person name="Pettis G.S."/>
        </authorList>
    </citation>
    <scope>NUCLEOTIDE SEQUENCE [LARGE SCALE GENOMIC DNA]</scope>
    <source>
        <strain evidence="2 3">Car8</strain>
    </source>
</reference>